<gene>
    <name evidence="3" type="ORF">UFOVP1296_86</name>
    <name evidence="1" type="ORF">UFOVP471_7</name>
    <name evidence="2" type="ORF">UFOVP890_86</name>
</gene>
<dbReference type="EMBL" id="LR797240">
    <property type="protein sequence ID" value="CAB4196389.1"/>
    <property type="molecule type" value="Genomic_DNA"/>
</dbReference>
<proteinExistence type="predicted"/>
<evidence type="ECO:0000313" key="3">
    <source>
        <dbReference type="EMBL" id="CAB4196389.1"/>
    </source>
</evidence>
<evidence type="ECO:0000313" key="1">
    <source>
        <dbReference type="EMBL" id="CAB4143892.1"/>
    </source>
</evidence>
<dbReference type="EMBL" id="LR796438">
    <property type="protein sequence ID" value="CAB4143892.1"/>
    <property type="molecule type" value="Genomic_DNA"/>
</dbReference>
<dbReference type="EMBL" id="LR796845">
    <property type="protein sequence ID" value="CAB4169683.1"/>
    <property type="molecule type" value="Genomic_DNA"/>
</dbReference>
<sequence>MDDYNWRTKVVQSCPLWIGELGREEIVEWVQEQADCDLGLMQIEYTRCEALDRPYCSSSVGASLWGIMVDEDGDGYWQFVKGNTSFMHIGLAKRWAAAQSELWAVADANMNIGGADWDFEDEDDDEFY</sequence>
<accession>A0A6J5PE03</accession>
<protein>
    <submittedName>
        <fullName evidence="2">Uncharacterized protein</fullName>
    </submittedName>
</protein>
<organism evidence="2">
    <name type="scientific">uncultured Caudovirales phage</name>
    <dbReference type="NCBI Taxonomy" id="2100421"/>
    <lineage>
        <taxon>Viruses</taxon>
        <taxon>Duplodnaviria</taxon>
        <taxon>Heunggongvirae</taxon>
        <taxon>Uroviricota</taxon>
        <taxon>Caudoviricetes</taxon>
        <taxon>Peduoviridae</taxon>
        <taxon>Maltschvirus</taxon>
        <taxon>Maltschvirus maltsch</taxon>
    </lineage>
</organism>
<name>A0A6J5PE03_9CAUD</name>
<evidence type="ECO:0000313" key="2">
    <source>
        <dbReference type="EMBL" id="CAB4169683.1"/>
    </source>
</evidence>
<reference evidence="2" key="1">
    <citation type="submission" date="2020-05" db="EMBL/GenBank/DDBJ databases">
        <authorList>
            <person name="Chiriac C."/>
            <person name="Salcher M."/>
            <person name="Ghai R."/>
            <person name="Kavagutti S V."/>
        </authorList>
    </citation>
    <scope>NUCLEOTIDE SEQUENCE</scope>
</reference>